<evidence type="ECO:0000313" key="5">
    <source>
        <dbReference type="Proteomes" id="UP000254052"/>
    </source>
</evidence>
<keyword evidence="1" id="KW-0547">Nucleotide-binding</keyword>
<feature type="domain" description="SRP54-type proteins GTP-binding" evidence="3">
    <location>
        <begin position="1"/>
        <end position="117"/>
    </location>
</feature>
<dbReference type="GO" id="GO:0003924">
    <property type="term" value="F:GTPase activity"/>
    <property type="evidence" value="ECO:0007669"/>
    <property type="project" value="InterPro"/>
</dbReference>
<dbReference type="SUPFAM" id="SSF52540">
    <property type="entry name" value="P-loop containing nucleoside triphosphate hydrolases"/>
    <property type="match status" value="1"/>
</dbReference>
<dbReference type="Proteomes" id="UP000254052">
    <property type="component" value="Unassembled WGS sequence"/>
</dbReference>
<evidence type="ECO:0000256" key="1">
    <source>
        <dbReference type="ARBA" id="ARBA00022741"/>
    </source>
</evidence>
<dbReference type="InterPro" id="IPR000897">
    <property type="entry name" value="SRP54_GTPase_dom"/>
</dbReference>
<name>A0A377AKP9_ECOLX</name>
<reference evidence="4 5" key="1">
    <citation type="submission" date="2018-06" db="EMBL/GenBank/DDBJ databases">
        <authorList>
            <consortium name="Pathogen Informatics"/>
            <person name="Doyle S."/>
        </authorList>
    </citation>
    <scope>NUCLEOTIDE SEQUENCE [LARGE SCALE GENOMIC DNA]</scope>
    <source>
        <strain evidence="4 5">NCTC9962</strain>
    </source>
</reference>
<dbReference type="AlphaFoldDB" id="A0A377AKP9"/>
<dbReference type="GO" id="GO:0006614">
    <property type="term" value="P:SRP-dependent cotranslational protein targeting to membrane"/>
    <property type="evidence" value="ECO:0007669"/>
    <property type="project" value="InterPro"/>
</dbReference>
<dbReference type="GO" id="GO:0005525">
    <property type="term" value="F:GTP binding"/>
    <property type="evidence" value="ECO:0007669"/>
    <property type="project" value="UniProtKB-KW"/>
</dbReference>
<evidence type="ECO:0000313" key="4">
    <source>
        <dbReference type="EMBL" id="STL13104.1"/>
    </source>
</evidence>
<sequence>MAGLQGAGKTTSVGKLGKFLREKHKKKVLVVSADVYRPAAIKQLETLAEQVGVDFFPSDVGQKPVDIVNAALKEAKLKFYDVLLVDTAGRLHVDEAMMDEIKQVHASINPVEPCLWLTP</sequence>
<gene>
    <name evidence="4" type="primary">ffh_2</name>
    <name evidence="4" type="ORF">NCTC9962_00824</name>
</gene>
<proteinExistence type="predicted"/>
<protein>
    <submittedName>
        <fullName evidence="4">Signal recognition particle protein</fullName>
    </submittedName>
</protein>
<dbReference type="GO" id="GO:0048500">
    <property type="term" value="C:signal recognition particle"/>
    <property type="evidence" value="ECO:0007669"/>
    <property type="project" value="InterPro"/>
</dbReference>
<dbReference type="InterPro" id="IPR027417">
    <property type="entry name" value="P-loop_NTPase"/>
</dbReference>
<organism evidence="4 5">
    <name type="scientific">Escherichia coli</name>
    <dbReference type="NCBI Taxonomy" id="562"/>
    <lineage>
        <taxon>Bacteria</taxon>
        <taxon>Pseudomonadati</taxon>
        <taxon>Pseudomonadota</taxon>
        <taxon>Gammaproteobacteria</taxon>
        <taxon>Enterobacterales</taxon>
        <taxon>Enterobacteriaceae</taxon>
        <taxon>Escherichia</taxon>
    </lineage>
</organism>
<evidence type="ECO:0000259" key="3">
    <source>
        <dbReference type="SMART" id="SM00962"/>
    </source>
</evidence>
<dbReference type="Gene3D" id="3.40.50.300">
    <property type="entry name" value="P-loop containing nucleotide triphosphate hydrolases"/>
    <property type="match status" value="1"/>
</dbReference>
<dbReference type="EMBL" id="UGED01000003">
    <property type="protein sequence ID" value="STL13104.1"/>
    <property type="molecule type" value="Genomic_DNA"/>
</dbReference>
<dbReference type="PANTHER" id="PTHR11564:SF5">
    <property type="entry name" value="SIGNAL RECOGNITION PARTICLE SUBUNIT SRP54"/>
    <property type="match status" value="1"/>
</dbReference>
<dbReference type="InterPro" id="IPR022941">
    <property type="entry name" value="SRP54"/>
</dbReference>
<dbReference type="Pfam" id="PF00448">
    <property type="entry name" value="SRP54"/>
    <property type="match status" value="1"/>
</dbReference>
<keyword evidence="2" id="KW-0342">GTP-binding</keyword>
<dbReference type="PANTHER" id="PTHR11564">
    <property type="entry name" value="SIGNAL RECOGNITION PARTICLE 54K PROTEIN SRP54"/>
    <property type="match status" value="1"/>
</dbReference>
<accession>A0A377AKP9</accession>
<dbReference type="SMART" id="SM00962">
    <property type="entry name" value="SRP54"/>
    <property type="match status" value="1"/>
</dbReference>
<evidence type="ECO:0000256" key="2">
    <source>
        <dbReference type="ARBA" id="ARBA00023134"/>
    </source>
</evidence>